<evidence type="ECO:0000256" key="1">
    <source>
        <dbReference type="SAM" id="MobiDB-lite"/>
    </source>
</evidence>
<dbReference type="SUPFAM" id="SSF52091">
    <property type="entry name" value="SpoIIaa-like"/>
    <property type="match status" value="1"/>
</dbReference>
<dbReference type="Proteomes" id="UP000199504">
    <property type="component" value="Unassembled WGS sequence"/>
</dbReference>
<dbReference type="InterPro" id="IPR036513">
    <property type="entry name" value="STAS_dom_sf"/>
</dbReference>
<sequence>MTPPPPPRRLALVEVRIDEDDLHQLRETRACLDRLLALRPGRVEVDLSGCRRLDLAALHLLRDVHRRLAEVRAVLAVRAADPEVRRSLRAAGLEPSLPAPADQEGRVR</sequence>
<evidence type="ECO:0000313" key="3">
    <source>
        <dbReference type="EMBL" id="SCE92532.1"/>
    </source>
</evidence>
<feature type="region of interest" description="Disordered" evidence="1">
    <location>
        <begin position="88"/>
        <end position="108"/>
    </location>
</feature>
<accession>A0A1C4W8L3</accession>
<dbReference type="RefSeq" id="WP_091604936.1">
    <property type="nucleotide sequence ID" value="NZ_FMCX01000002.1"/>
</dbReference>
<dbReference type="CDD" id="cd07043">
    <property type="entry name" value="STAS_anti-anti-sigma_factors"/>
    <property type="match status" value="1"/>
</dbReference>
<dbReference type="Pfam" id="PF13466">
    <property type="entry name" value="STAS_2"/>
    <property type="match status" value="1"/>
</dbReference>
<reference evidence="4" key="1">
    <citation type="submission" date="2016-06" db="EMBL/GenBank/DDBJ databases">
        <authorList>
            <person name="Varghese N."/>
            <person name="Submissions Spin"/>
        </authorList>
    </citation>
    <scope>NUCLEOTIDE SEQUENCE [LARGE SCALE GENOMIC DNA]</scope>
    <source>
        <strain evidence="4">DSM 44830</strain>
    </source>
</reference>
<dbReference type="AlphaFoldDB" id="A0A1C4W8L3"/>
<dbReference type="Gene3D" id="3.30.750.24">
    <property type="entry name" value="STAS domain"/>
    <property type="match status" value="1"/>
</dbReference>
<evidence type="ECO:0000259" key="2">
    <source>
        <dbReference type="PROSITE" id="PS50801"/>
    </source>
</evidence>
<protein>
    <submittedName>
        <fullName evidence="3">Anti-anti-sigma regulatory factor (Antagonist of anti-sigma factor)</fullName>
    </submittedName>
</protein>
<name>A0A1C4W8L3_9ACTN</name>
<gene>
    <name evidence="3" type="ORF">GA0070564_10286</name>
</gene>
<dbReference type="STRING" id="262898.GA0070564_10286"/>
<dbReference type="EMBL" id="FMCX01000002">
    <property type="protein sequence ID" value="SCE92532.1"/>
    <property type="molecule type" value="Genomic_DNA"/>
</dbReference>
<dbReference type="PROSITE" id="PS50801">
    <property type="entry name" value="STAS"/>
    <property type="match status" value="1"/>
</dbReference>
<proteinExistence type="predicted"/>
<dbReference type="InterPro" id="IPR058548">
    <property type="entry name" value="MlaB-like_STAS"/>
</dbReference>
<keyword evidence="4" id="KW-1185">Reference proteome</keyword>
<dbReference type="InterPro" id="IPR002645">
    <property type="entry name" value="STAS_dom"/>
</dbReference>
<feature type="domain" description="STAS" evidence="2">
    <location>
        <begin position="45"/>
        <end position="108"/>
    </location>
</feature>
<organism evidence="3 4">
    <name type="scientific">Micromonospora mirobrigensis</name>
    <dbReference type="NCBI Taxonomy" id="262898"/>
    <lineage>
        <taxon>Bacteria</taxon>
        <taxon>Bacillati</taxon>
        <taxon>Actinomycetota</taxon>
        <taxon>Actinomycetes</taxon>
        <taxon>Micromonosporales</taxon>
        <taxon>Micromonosporaceae</taxon>
        <taxon>Micromonospora</taxon>
    </lineage>
</organism>
<dbReference type="OrthoDB" id="3405891at2"/>
<evidence type="ECO:0000313" key="4">
    <source>
        <dbReference type="Proteomes" id="UP000199504"/>
    </source>
</evidence>